<dbReference type="PANTHER" id="PTHR21581">
    <property type="entry name" value="D-ALANYL-D-ALANINE CARBOXYPEPTIDASE"/>
    <property type="match status" value="1"/>
</dbReference>
<keyword evidence="5" id="KW-0645">Protease</keyword>
<sequence>SRMFLNPGTKVTVLNLLKGVIVDSGNDATVALAQKIGGTRAGFVTLMNDYAQRLGLHSTHYEDVDGLPVPDHYTTARDLATLAVDLIRDFPQYRFIFKIKKFTWDHITQRNRVSLLWTDPYVKGMKTGYTKAAGYCMLIYADRKGMGLISVVLKTPSWDARVNDSQALITYGYNFFKNERVATAGTVLSKPRVYESAAGYAPVGPAHSVLLTVTRGHHALQTHIVWNHWPLVAPLAAGADVGT</sequence>
<evidence type="ECO:0000256" key="4">
    <source>
        <dbReference type="ARBA" id="ARBA00022645"/>
    </source>
</evidence>
<feature type="non-terminal residue" evidence="14">
    <location>
        <position position="243"/>
    </location>
</feature>
<organism evidence="14">
    <name type="scientific">mine drainage metagenome</name>
    <dbReference type="NCBI Taxonomy" id="410659"/>
    <lineage>
        <taxon>unclassified sequences</taxon>
        <taxon>metagenomes</taxon>
        <taxon>ecological metagenomes</taxon>
    </lineage>
</organism>
<evidence type="ECO:0000259" key="12">
    <source>
        <dbReference type="Pfam" id="PF00768"/>
    </source>
</evidence>
<evidence type="ECO:0000256" key="10">
    <source>
        <dbReference type="ARBA" id="ARBA00023316"/>
    </source>
</evidence>
<keyword evidence="8" id="KW-0133">Cell shape</keyword>
<dbReference type="InterPro" id="IPR012338">
    <property type="entry name" value="Beta-lactam/transpept-like"/>
</dbReference>
<keyword evidence="10" id="KW-0961">Cell wall biogenesis/degradation</keyword>
<name>T1AQ09_9ZZZZ</name>
<dbReference type="AlphaFoldDB" id="T1AQ09"/>
<dbReference type="SUPFAM" id="SSF56601">
    <property type="entry name" value="beta-lactamase/transpeptidase-like"/>
    <property type="match status" value="1"/>
</dbReference>
<keyword evidence="4" id="KW-0121">Carboxypeptidase</keyword>
<dbReference type="Pfam" id="PF07943">
    <property type="entry name" value="PBP5_C"/>
    <property type="match status" value="1"/>
</dbReference>
<evidence type="ECO:0000256" key="8">
    <source>
        <dbReference type="ARBA" id="ARBA00022960"/>
    </source>
</evidence>
<dbReference type="Pfam" id="PF00768">
    <property type="entry name" value="Peptidase_S11"/>
    <property type="match status" value="1"/>
</dbReference>
<dbReference type="Gene3D" id="3.40.710.10">
    <property type="entry name" value="DD-peptidase/beta-lactamase superfamily"/>
    <property type="match status" value="1"/>
</dbReference>
<accession>T1AQ09</accession>
<evidence type="ECO:0000256" key="11">
    <source>
        <dbReference type="ARBA" id="ARBA00034000"/>
    </source>
</evidence>
<dbReference type="GO" id="GO:0008360">
    <property type="term" value="P:regulation of cell shape"/>
    <property type="evidence" value="ECO:0007669"/>
    <property type="project" value="UniProtKB-KW"/>
</dbReference>
<evidence type="ECO:0000256" key="9">
    <source>
        <dbReference type="ARBA" id="ARBA00022984"/>
    </source>
</evidence>
<keyword evidence="9" id="KW-0573">Peptidoglycan synthesis</keyword>
<dbReference type="Gene3D" id="2.60.410.10">
    <property type="entry name" value="D-Ala-D-Ala carboxypeptidase, C-terminal domain"/>
    <property type="match status" value="1"/>
</dbReference>
<dbReference type="InterPro" id="IPR001967">
    <property type="entry name" value="Peptidase_S11_N"/>
</dbReference>
<gene>
    <name evidence="14" type="ORF">B1B_13635</name>
</gene>
<dbReference type="EC" id="3.4.16.4" evidence="3"/>
<evidence type="ECO:0000256" key="5">
    <source>
        <dbReference type="ARBA" id="ARBA00022670"/>
    </source>
</evidence>
<dbReference type="InterPro" id="IPR018044">
    <property type="entry name" value="Peptidase_S11"/>
</dbReference>
<protein>
    <recommendedName>
        <fullName evidence="3">serine-type D-Ala-D-Ala carboxypeptidase</fullName>
        <ecNumber evidence="3">3.4.16.4</ecNumber>
    </recommendedName>
</protein>
<reference evidence="14" key="2">
    <citation type="journal article" date="2014" name="ISME J.">
        <title>Microbial stratification in low pH oxic and suboxic macroscopic growths along an acid mine drainage.</title>
        <authorList>
            <person name="Mendez-Garcia C."/>
            <person name="Mesa V."/>
            <person name="Sprenger R.R."/>
            <person name="Richter M."/>
            <person name="Diez M.S."/>
            <person name="Solano J."/>
            <person name="Bargiela R."/>
            <person name="Golyshina O.V."/>
            <person name="Manteca A."/>
            <person name="Ramos J.L."/>
            <person name="Gallego J.R."/>
            <person name="Llorente I."/>
            <person name="Martins Dos Santos V.A."/>
            <person name="Jensen O.N."/>
            <person name="Pelaez A.I."/>
            <person name="Sanchez J."/>
            <person name="Ferrer M."/>
        </authorList>
    </citation>
    <scope>NUCLEOTIDE SEQUENCE</scope>
</reference>
<feature type="domain" description="Peptidase S11 D-Ala-D-Ala carboxypeptidase A C-terminal" evidence="13">
    <location>
        <begin position="176"/>
        <end position="243"/>
    </location>
</feature>
<proteinExistence type="inferred from homology"/>
<dbReference type="GO" id="GO:0009002">
    <property type="term" value="F:serine-type D-Ala-D-Ala carboxypeptidase activity"/>
    <property type="evidence" value="ECO:0007669"/>
    <property type="project" value="UniProtKB-EC"/>
</dbReference>
<evidence type="ECO:0000313" key="14">
    <source>
        <dbReference type="EMBL" id="EQD44130.1"/>
    </source>
</evidence>
<dbReference type="InterPro" id="IPR037167">
    <property type="entry name" value="Peptidase_S11_C_sf"/>
</dbReference>
<evidence type="ECO:0000259" key="13">
    <source>
        <dbReference type="Pfam" id="PF07943"/>
    </source>
</evidence>
<comment type="similarity">
    <text evidence="2">Belongs to the peptidase S11 family.</text>
</comment>
<dbReference type="PRINTS" id="PR00725">
    <property type="entry name" value="DADACBPTASE1"/>
</dbReference>
<evidence type="ECO:0000256" key="7">
    <source>
        <dbReference type="ARBA" id="ARBA00022801"/>
    </source>
</evidence>
<keyword evidence="7" id="KW-0378">Hydrolase</keyword>
<evidence type="ECO:0000256" key="3">
    <source>
        <dbReference type="ARBA" id="ARBA00012448"/>
    </source>
</evidence>
<evidence type="ECO:0000256" key="6">
    <source>
        <dbReference type="ARBA" id="ARBA00022729"/>
    </source>
</evidence>
<dbReference type="GO" id="GO:0009252">
    <property type="term" value="P:peptidoglycan biosynthetic process"/>
    <property type="evidence" value="ECO:0007669"/>
    <property type="project" value="UniProtKB-KW"/>
</dbReference>
<comment type="catalytic activity">
    <reaction evidence="11">
        <text>Preferential cleavage: (Ac)2-L-Lys-D-Ala-|-D-Ala. Also transpeptidation of peptidyl-alanyl moieties that are N-acyl substituents of D-alanine.</text>
        <dbReference type="EC" id="3.4.16.4"/>
    </reaction>
</comment>
<reference evidence="14" key="1">
    <citation type="submission" date="2013-08" db="EMBL/GenBank/DDBJ databases">
        <authorList>
            <person name="Mendez C."/>
            <person name="Richter M."/>
            <person name="Ferrer M."/>
            <person name="Sanchez J."/>
        </authorList>
    </citation>
    <scope>NUCLEOTIDE SEQUENCE</scope>
</reference>
<evidence type="ECO:0000256" key="2">
    <source>
        <dbReference type="ARBA" id="ARBA00007164"/>
    </source>
</evidence>
<dbReference type="PANTHER" id="PTHR21581:SF6">
    <property type="entry name" value="TRAFFICKING PROTEIN PARTICLE COMPLEX SUBUNIT 12"/>
    <property type="match status" value="1"/>
</dbReference>
<comment type="pathway">
    <text evidence="1">Cell wall biogenesis; peptidoglycan biosynthesis.</text>
</comment>
<keyword evidence="6" id="KW-0732">Signal</keyword>
<evidence type="ECO:0000256" key="1">
    <source>
        <dbReference type="ARBA" id="ARBA00004752"/>
    </source>
</evidence>
<feature type="non-terminal residue" evidence="14">
    <location>
        <position position="1"/>
    </location>
</feature>
<feature type="domain" description="Peptidase S11 D-alanyl-D-alanine carboxypeptidase A N-terminal" evidence="12">
    <location>
        <begin position="1"/>
        <end position="155"/>
    </location>
</feature>
<dbReference type="InterPro" id="IPR012907">
    <property type="entry name" value="Peptidase_S11_C"/>
</dbReference>
<dbReference type="EMBL" id="AUZY01008980">
    <property type="protein sequence ID" value="EQD44130.1"/>
    <property type="molecule type" value="Genomic_DNA"/>
</dbReference>
<dbReference type="GO" id="GO:0071555">
    <property type="term" value="P:cell wall organization"/>
    <property type="evidence" value="ECO:0007669"/>
    <property type="project" value="UniProtKB-KW"/>
</dbReference>
<comment type="caution">
    <text evidence="14">The sequence shown here is derived from an EMBL/GenBank/DDBJ whole genome shotgun (WGS) entry which is preliminary data.</text>
</comment>
<dbReference type="GO" id="GO:0006508">
    <property type="term" value="P:proteolysis"/>
    <property type="evidence" value="ECO:0007669"/>
    <property type="project" value="UniProtKB-KW"/>
</dbReference>